<evidence type="ECO:0000256" key="11">
    <source>
        <dbReference type="ARBA" id="ARBA00022643"/>
    </source>
</evidence>
<dbReference type="InterPro" id="IPR019833">
    <property type="entry name" value="Mn/Fe_SOD_BS"/>
</dbReference>
<evidence type="ECO:0000256" key="20">
    <source>
        <dbReference type="ARBA" id="ARBA00023136"/>
    </source>
</evidence>
<evidence type="ECO:0000256" key="23">
    <source>
        <dbReference type="SAM" id="MobiDB-lite"/>
    </source>
</evidence>
<keyword evidence="12" id="KW-0812">Transmembrane</keyword>
<dbReference type="NCBIfam" id="NF003645">
    <property type="entry name" value="PRK05286.1-2"/>
    <property type="match status" value="1"/>
</dbReference>
<protein>
    <recommendedName>
        <fullName evidence="7 22">Dihydroorotate dehydrogenase (quinone), mitochondrial</fullName>
        <shortName evidence="22">DHOdehase</shortName>
        <ecNumber evidence="22">1.3.5.2</ecNumber>
    </recommendedName>
</protein>
<feature type="region of interest" description="Disordered" evidence="23">
    <location>
        <begin position="205"/>
        <end position="229"/>
    </location>
</feature>
<dbReference type="PANTHER" id="PTHR48109:SF4">
    <property type="entry name" value="DIHYDROOROTATE DEHYDROGENASE (QUINONE), MITOCHONDRIAL"/>
    <property type="match status" value="1"/>
</dbReference>
<evidence type="ECO:0000256" key="12">
    <source>
        <dbReference type="ARBA" id="ARBA00022692"/>
    </source>
</evidence>
<comment type="similarity">
    <text evidence="5 22">Belongs to the dihydroorotate dehydrogenase family. Type 2 subfamily.</text>
</comment>
<keyword evidence="15" id="KW-0809">Transit peptide</keyword>
<evidence type="ECO:0000256" key="18">
    <source>
        <dbReference type="ARBA" id="ARBA00023004"/>
    </source>
</evidence>
<evidence type="ECO:0000256" key="10">
    <source>
        <dbReference type="ARBA" id="ARBA00022640"/>
    </source>
</evidence>
<evidence type="ECO:0000256" key="17">
    <source>
        <dbReference type="ARBA" id="ARBA00023002"/>
    </source>
</evidence>
<keyword evidence="13" id="KW-0479">Metal-binding</keyword>
<comment type="catalytic activity">
    <reaction evidence="21 22">
        <text>(S)-dihydroorotate + a quinone = orotate + a quinol</text>
        <dbReference type="Rhea" id="RHEA:30187"/>
        <dbReference type="ChEBI" id="CHEBI:24646"/>
        <dbReference type="ChEBI" id="CHEBI:30839"/>
        <dbReference type="ChEBI" id="CHEBI:30864"/>
        <dbReference type="ChEBI" id="CHEBI:132124"/>
        <dbReference type="EC" id="1.3.5.2"/>
    </reaction>
</comment>
<evidence type="ECO:0000256" key="4">
    <source>
        <dbReference type="ARBA" id="ARBA00005161"/>
    </source>
</evidence>
<dbReference type="SUPFAM" id="SSF46609">
    <property type="entry name" value="Fe,Mn superoxide dismutase (SOD), N-terminal domain"/>
    <property type="match status" value="1"/>
</dbReference>
<evidence type="ECO:0000259" key="26">
    <source>
        <dbReference type="Pfam" id="PF02777"/>
    </source>
</evidence>
<dbReference type="GO" id="GO:0005743">
    <property type="term" value="C:mitochondrial inner membrane"/>
    <property type="evidence" value="ECO:0007669"/>
    <property type="project" value="UniProtKB-SubCell"/>
</dbReference>
<keyword evidence="10" id="KW-0934">Plastid</keyword>
<dbReference type="EMBL" id="CM017323">
    <property type="protein sequence ID" value="KAE8023012.1"/>
    <property type="molecule type" value="Genomic_DNA"/>
</dbReference>
<dbReference type="Gene3D" id="1.10.287.990">
    <property type="entry name" value="Fe,Mn superoxide dismutase (SOD) domain"/>
    <property type="match status" value="1"/>
</dbReference>
<dbReference type="GO" id="GO:0044205">
    <property type="term" value="P:'de novo' UMP biosynthetic process"/>
    <property type="evidence" value="ECO:0007669"/>
    <property type="project" value="UniProtKB-UniPathway"/>
</dbReference>
<feature type="domain" description="Manganese/iron superoxide dismutase N-terminal" evidence="24">
    <location>
        <begin position="496"/>
        <end position="580"/>
    </location>
</feature>
<dbReference type="Proteomes" id="UP000327013">
    <property type="component" value="Chromosome 3"/>
</dbReference>
<keyword evidence="9 22" id="KW-0285">Flavoprotein</keyword>
<dbReference type="UniPathway" id="UPA00070">
    <property type="reaction ID" value="UER00946"/>
</dbReference>
<dbReference type="Pfam" id="PF02777">
    <property type="entry name" value="Sod_Fe_C"/>
    <property type="match status" value="1"/>
</dbReference>
<dbReference type="SUPFAM" id="SSF51395">
    <property type="entry name" value="FMN-linked oxidoreductases"/>
    <property type="match status" value="1"/>
</dbReference>
<evidence type="ECO:0000256" key="22">
    <source>
        <dbReference type="RuleBase" id="RU361255"/>
    </source>
</evidence>
<dbReference type="GO" id="GO:0046872">
    <property type="term" value="F:metal ion binding"/>
    <property type="evidence" value="ECO:0007669"/>
    <property type="project" value="UniProtKB-KW"/>
</dbReference>
<proteinExistence type="inferred from homology"/>
<dbReference type="InterPro" id="IPR050074">
    <property type="entry name" value="DHO_dehydrogenase"/>
</dbReference>
<dbReference type="FunFam" id="1.10.287.990:FF:000002">
    <property type="entry name" value="Superoxide dismutase"/>
    <property type="match status" value="1"/>
</dbReference>
<evidence type="ECO:0000256" key="8">
    <source>
        <dbReference type="ARBA" id="ARBA00022528"/>
    </source>
</evidence>
<gene>
    <name evidence="27" type="ORF">FH972_008769</name>
</gene>
<keyword evidence="8" id="KW-0150">Chloroplast</keyword>
<reference evidence="27 28" key="1">
    <citation type="submission" date="2019-06" db="EMBL/GenBank/DDBJ databases">
        <title>A chromosomal-level reference genome of Carpinus fangiana (Coryloideae, Betulaceae).</title>
        <authorList>
            <person name="Yang X."/>
            <person name="Wang Z."/>
            <person name="Zhang L."/>
            <person name="Hao G."/>
            <person name="Liu J."/>
            <person name="Yang Y."/>
        </authorList>
    </citation>
    <scope>NUCLEOTIDE SEQUENCE [LARGE SCALE GENOMIC DNA]</scope>
    <source>
        <strain evidence="27">Cfa_2016G</strain>
        <tissue evidence="27">Leaf</tissue>
    </source>
</reference>
<evidence type="ECO:0000256" key="7">
    <source>
        <dbReference type="ARBA" id="ARBA00017599"/>
    </source>
</evidence>
<dbReference type="PRINTS" id="PR01703">
    <property type="entry name" value="MNSODISMTASE"/>
</dbReference>
<dbReference type="GO" id="GO:0004784">
    <property type="term" value="F:superoxide dismutase activity"/>
    <property type="evidence" value="ECO:0007669"/>
    <property type="project" value="InterPro"/>
</dbReference>
<evidence type="ECO:0000256" key="1">
    <source>
        <dbReference type="ARBA" id="ARBA00001962"/>
    </source>
</evidence>
<evidence type="ECO:0000256" key="2">
    <source>
        <dbReference type="ARBA" id="ARBA00004229"/>
    </source>
</evidence>
<evidence type="ECO:0000259" key="25">
    <source>
        <dbReference type="Pfam" id="PF01180"/>
    </source>
</evidence>
<dbReference type="Gene3D" id="3.55.40.20">
    <property type="entry name" value="Iron/manganese superoxide dismutase, C-terminal domain"/>
    <property type="match status" value="1"/>
</dbReference>
<comment type="pathway">
    <text evidence="4 22">Pyrimidine metabolism; UMP biosynthesis via de novo pathway; orotate from (S)-dihydroorotate (quinone route): step 1/1.</text>
</comment>
<evidence type="ECO:0000256" key="21">
    <source>
        <dbReference type="ARBA" id="ARBA00048639"/>
    </source>
</evidence>
<comment type="similarity">
    <text evidence="6">Belongs to the iron/manganese superoxide dismutase family.</text>
</comment>
<evidence type="ECO:0000256" key="6">
    <source>
        <dbReference type="ARBA" id="ARBA00008714"/>
    </source>
</evidence>
<dbReference type="InterPro" id="IPR001295">
    <property type="entry name" value="Dihydroorotate_DH_CS"/>
</dbReference>
<evidence type="ECO:0000256" key="14">
    <source>
        <dbReference type="ARBA" id="ARBA00022792"/>
    </source>
</evidence>
<evidence type="ECO:0000256" key="3">
    <source>
        <dbReference type="ARBA" id="ARBA00004434"/>
    </source>
</evidence>
<evidence type="ECO:0000259" key="24">
    <source>
        <dbReference type="Pfam" id="PF00081"/>
    </source>
</evidence>
<dbReference type="PROSITE" id="PS00911">
    <property type="entry name" value="DHODEHASE_1"/>
    <property type="match status" value="1"/>
</dbReference>
<evidence type="ECO:0000256" key="16">
    <source>
        <dbReference type="ARBA" id="ARBA00022989"/>
    </source>
</evidence>
<dbReference type="InterPro" id="IPR019831">
    <property type="entry name" value="Mn/Fe_SOD_N"/>
</dbReference>
<keyword evidence="11 22" id="KW-0288">FMN</keyword>
<evidence type="ECO:0000313" key="27">
    <source>
        <dbReference type="EMBL" id="KAE8023012.1"/>
    </source>
</evidence>
<feature type="domain" description="Manganese/iron superoxide dismutase C-terminal" evidence="26">
    <location>
        <begin position="592"/>
        <end position="690"/>
    </location>
</feature>
<evidence type="ECO:0000256" key="9">
    <source>
        <dbReference type="ARBA" id="ARBA00022630"/>
    </source>
</evidence>
<dbReference type="InterPro" id="IPR036314">
    <property type="entry name" value="SOD_C_sf"/>
</dbReference>
<dbReference type="Pfam" id="PF00081">
    <property type="entry name" value="Sod_Fe_N"/>
    <property type="match status" value="1"/>
</dbReference>
<dbReference type="InterPro" id="IPR005720">
    <property type="entry name" value="Dihydroorotate_DH_cat"/>
</dbReference>
<evidence type="ECO:0000256" key="19">
    <source>
        <dbReference type="ARBA" id="ARBA00023128"/>
    </source>
</evidence>
<dbReference type="CDD" id="cd04738">
    <property type="entry name" value="DHOD_2_like"/>
    <property type="match status" value="1"/>
</dbReference>
<comment type="cofactor">
    <cofactor evidence="22">
        <name>FMN</name>
        <dbReference type="ChEBI" id="CHEBI:58210"/>
    </cofactor>
    <text evidence="22">Binds 1 FMN per subunit.</text>
</comment>
<dbReference type="FunFam" id="3.20.20.70:FF:000066">
    <property type="entry name" value="Dihydroorotate dehydrogenase (quinone), mitochondrial"/>
    <property type="match status" value="1"/>
</dbReference>
<keyword evidence="16" id="KW-1133">Transmembrane helix</keyword>
<dbReference type="FunFam" id="3.55.40.20:FF:000007">
    <property type="entry name" value="Superoxide dismutase"/>
    <property type="match status" value="1"/>
</dbReference>
<keyword evidence="17 22" id="KW-0560">Oxidoreductase</keyword>
<sequence>MAFRASRKLFRHLLNRNVILGPLVSARHCSSAAQAAPKIPHSPKKGRLLTGATIGLVIAGGAYVSTADEATFCGWLFSATKLVNPFFALLDPEVAHRLAVSAAARGWVPREKRPDPPNIGLEVWGRNFSNPIGLAAGFDKNAEAVDGLLALGFGFVEVGSVTPVPQEGNPKPRIFRLPREGAIINRCGFNSEGIVAVAKRLGAQHGKRKLDETSSSSSSSIDEVKHGGKAGPGILGVNLGKNKTSEDAAADYVQGVHTLSQYADYLVINVSSPNTPGLRMLQGRKQLKDLIKKIQAARDEMQWGEEGPPPLLVKIAPDLSKEDLEDIAAVALALRLDGLIISNTTVSRPDPVSKNPVAAEAGGLSGKPLFNLSTSILKEMYILTRGKIPLIGCGGISSGEEAYRKVRAGATLVQLYTAFAYGGPALIPQIKTCLFSCKRNKAEMGSCCYGAFSASSHLSVTGFSQGFRSPNLPRLSKRQDRWFAQPQGASKICAYYGLRTPPYKLDALEPHMSQRTLEMHWGGHHRNYVEGLNKQLEKNEILYGCTLDELVKVTYNNGNPSPEFNNAAQVWNHDFFWESMQPGGGSMPELGVLQQIEKDFGSFTNFREKFVEAALTLFGSGWVWLVLKREERRLAVIKTSNAICPLVWDDIPIISLDMWEHAYYLDHMNDKGKYVNVFMNHLVSWNVAMARMARAEAFVNLGEPKIPIA</sequence>
<evidence type="ECO:0000256" key="13">
    <source>
        <dbReference type="ARBA" id="ARBA00022723"/>
    </source>
</evidence>
<evidence type="ECO:0000313" key="28">
    <source>
        <dbReference type="Proteomes" id="UP000327013"/>
    </source>
</evidence>
<dbReference type="AlphaFoldDB" id="A0A5N6R1Y5"/>
<dbReference type="InterPro" id="IPR036324">
    <property type="entry name" value="Mn/Fe_SOD_N_sf"/>
</dbReference>
<dbReference type="EC" id="1.3.5.2" evidence="22"/>
<dbReference type="GO" id="GO:0106430">
    <property type="term" value="F:dihydroorotate dehydrogenase (quinone) activity"/>
    <property type="evidence" value="ECO:0007669"/>
    <property type="project" value="UniProtKB-EC"/>
</dbReference>
<keyword evidence="20" id="KW-0472">Membrane</keyword>
<keyword evidence="14 22" id="KW-0999">Mitochondrion inner membrane</keyword>
<dbReference type="PANTHER" id="PTHR48109">
    <property type="entry name" value="DIHYDROOROTATE DEHYDROGENASE (QUINONE), MITOCHONDRIAL-RELATED"/>
    <property type="match status" value="1"/>
</dbReference>
<keyword evidence="19 22" id="KW-0496">Mitochondrion</keyword>
<dbReference type="SUPFAM" id="SSF54719">
    <property type="entry name" value="Fe,Mn superoxide dismutase (SOD), C-terminal domain"/>
    <property type="match status" value="1"/>
</dbReference>
<dbReference type="OrthoDB" id="14784at2759"/>
<comment type="subcellular location">
    <subcellularLocation>
        <location evidence="3 22">Mitochondrion inner membrane</location>
        <topology evidence="3 22">Single-pass membrane protein</topology>
    </subcellularLocation>
    <subcellularLocation>
        <location evidence="2">Plastid</location>
        <location evidence="2">Chloroplast</location>
    </subcellularLocation>
</comment>
<dbReference type="InterPro" id="IPR005719">
    <property type="entry name" value="Dihydroorotate_DH_2"/>
</dbReference>
<dbReference type="GO" id="GO:0009507">
    <property type="term" value="C:chloroplast"/>
    <property type="evidence" value="ECO:0007669"/>
    <property type="project" value="UniProtKB-SubCell"/>
</dbReference>
<dbReference type="PROSITE" id="PS00088">
    <property type="entry name" value="SOD_MN"/>
    <property type="match status" value="1"/>
</dbReference>
<name>A0A5N6R1Y5_9ROSI</name>
<accession>A0A5N6R1Y5</accession>
<dbReference type="NCBIfam" id="TIGR01036">
    <property type="entry name" value="pyrD_sub2"/>
    <property type="match status" value="1"/>
</dbReference>
<evidence type="ECO:0000256" key="5">
    <source>
        <dbReference type="ARBA" id="ARBA00005359"/>
    </source>
</evidence>
<dbReference type="PROSITE" id="PS00912">
    <property type="entry name" value="DHODEHASE_2"/>
    <property type="match status" value="1"/>
</dbReference>
<dbReference type="Gene3D" id="3.20.20.70">
    <property type="entry name" value="Aldolase class I"/>
    <property type="match status" value="1"/>
</dbReference>
<dbReference type="HAMAP" id="MF_00225">
    <property type="entry name" value="DHO_dh_type2"/>
    <property type="match status" value="1"/>
</dbReference>
<dbReference type="NCBIfam" id="NF003652">
    <property type="entry name" value="PRK05286.2-5"/>
    <property type="match status" value="1"/>
</dbReference>
<keyword evidence="28" id="KW-1185">Reference proteome</keyword>
<feature type="domain" description="Dihydroorotate dehydrogenase catalytic" evidence="25">
    <location>
        <begin position="122"/>
        <end position="434"/>
    </location>
</feature>
<dbReference type="GO" id="GO:0006207">
    <property type="term" value="P:'de novo' pyrimidine nucleobase biosynthetic process"/>
    <property type="evidence" value="ECO:0007669"/>
    <property type="project" value="InterPro"/>
</dbReference>
<organism evidence="27 28">
    <name type="scientific">Carpinus fangiana</name>
    <dbReference type="NCBI Taxonomy" id="176857"/>
    <lineage>
        <taxon>Eukaryota</taxon>
        <taxon>Viridiplantae</taxon>
        <taxon>Streptophyta</taxon>
        <taxon>Embryophyta</taxon>
        <taxon>Tracheophyta</taxon>
        <taxon>Spermatophyta</taxon>
        <taxon>Magnoliopsida</taxon>
        <taxon>eudicotyledons</taxon>
        <taxon>Gunneridae</taxon>
        <taxon>Pentapetalae</taxon>
        <taxon>rosids</taxon>
        <taxon>fabids</taxon>
        <taxon>Fagales</taxon>
        <taxon>Betulaceae</taxon>
        <taxon>Carpinus</taxon>
    </lineage>
</organism>
<evidence type="ECO:0000256" key="15">
    <source>
        <dbReference type="ARBA" id="ARBA00022946"/>
    </source>
</evidence>
<dbReference type="InterPro" id="IPR013785">
    <property type="entry name" value="Aldolase_TIM"/>
</dbReference>
<dbReference type="InterPro" id="IPR001189">
    <property type="entry name" value="Mn/Fe_SOD"/>
</dbReference>
<dbReference type="Pfam" id="PF01180">
    <property type="entry name" value="DHO_dh"/>
    <property type="match status" value="1"/>
</dbReference>
<dbReference type="InterPro" id="IPR019832">
    <property type="entry name" value="Mn/Fe_SOD_C"/>
</dbReference>
<comment type="cofactor">
    <cofactor evidence="1">
        <name>Fe cation</name>
        <dbReference type="ChEBI" id="CHEBI:24875"/>
    </cofactor>
</comment>
<keyword evidence="18" id="KW-0408">Iron</keyword>